<dbReference type="InterPro" id="IPR017560">
    <property type="entry name" value="Cyt_c_biogenesis_CcmI"/>
</dbReference>
<comment type="caution">
    <text evidence="4">The sequence shown here is derived from an EMBL/GenBank/DDBJ whole genome shotgun (WGS) entry which is preliminary data.</text>
</comment>
<keyword evidence="1" id="KW-0201">Cytochrome c-type biogenesis</keyword>
<dbReference type="Proteomes" id="UP000295096">
    <property type="component" value="Unassembled WGS sequence"/>
</dbReference>
<sequence length="414" mass="44695">MAAGDAGARRRLRPGRDAARPGAGGTRARDRPRAALHGLPEPVDRGQRRRARPRPPPHRPRAGQRRPQQYRHHGLPARPLRRLRAAAPAGEAGNLPALGHAGHRARPRPGDDRRHAPPPRGEPGAAAGPLRRGARAAAIDRGRQRDVSWFPFWPLLGLLAVAALLPLVANILGPARARGRREADLALYRAQMAELEREKAVGRLDEQAHRAAMLEVQRRLLAAPVEAGPATGARSRWVLVGALVAVPALAIGLYLPSGIPEMPSAPYATRQAAASRDEEVLDTLRARLVQLPANSDQAREGWALLGNAERSRGRLPAAADAYRRALTGRFDAELTAQLAQVLLEEDRTEEAIALLAAALPQAPRHVGLRFLTGLAEAKAGRSDQARAAWQALIADAPAEAPWRAMIERRMADLP</sequence>
<dbReference type="AlphaFoldDB" id="A0A4R5Q8U5"/>
<evidence type="ECO:0000256" key="2">
    <source>
        <dbReference type="SAM" id="MobiDB-lite"/>
    </source>
</evidence>
<feature type="region of interest" description="Disordered" evidence="2">
    <location>
        <begin position="92"/>
        <end position="137"/>
    </location>
</feature>
<reference evidence="4 5" key="1">
    <citation type="journal article" date="2016" name="J. Microbiol.">
        <title>Dankookia rubra gen. nov., sp. nov., an alphaproteobacterium isolated from sediment of a shallow stream.</title>
        <authorList>
            <person name="Kim W.H."/>
            <person name="Kim D.H."/>
            <person name="Kang K."/>
            <person name="Ahn T.Y."/>
        </authorList>
    </citation>
    <scope>NUCLEOTIDE SEQUENCE [LARGE SCALE GENOMIC DNA]</scope>
    <source>
        <strain evidence="4 5">JCM30602</strain>
    </source>
</reference>
<name>A0A4R5Q8U5_9PROT</name>
<feature type="compositionally biased region" description="Low complexity" evidence="2">
    <location>
        <begin position="122"/>
        <end position="137"/>
    </location>
</feature>
<dbReference type="Gene3D" id="1.25.40.10">
    <property type="entry name" value="Tetratricopeptide repeat domain"/>
    <property type="match status" value="1"/>
</dbReference>
<proteinExistence type="predicted"/>
<dbReference type="SUPFAM" id="SSF48452">
    <property type="entry name" value="TPR-like"/>
    <property type="match status" value="1"/>
</dbReference>
<protein>
    <submittedName>
        <fullName evidence="4">C-type cytochrome biogenesis protein CcmI</fullName>
    </submittedName>
</protein>
<feature type="region of interest" description="Disordered" evidence="2">
    <location>
        <begin position="1"/>
        <end position="79"/>
    </location>
</feature>
<evidence type="ECO:0000256" key="3">
    <source>
        <dbReference type="SAM" id="Phobius"/>
    </source>
</evidence>
<evidence type="ECO:0000313" key="4">
    <source>
        <dbReference type="EMBL" id="TDH59053.1"/>
    </source>
</evidence>
<keyword evidence="5" id="KW-1185">Reference proteome</keyword>
<keyword evidence="3" id="KW-0812">Transmembrane</keyword>
<gene>
    <name evidence="4" type="primary">ccmI</name>
    <name evidence="4" type="ORF">E2C06_29425</name>
</gene>
<feature type="transmembrane region" description="Helical" evidence="3">
    <location>
        <begin position="152"/>
        <end position="172"/>
    </location>
</feature>
<feature type="transmembrane region" description="Helical" evidence="3">
    <location>
        <begin position="237"/>
        <end position="255"/>
    </location>
</feature>
<feature type="compositionally biased region" description="Basic residues" evidence="2">
    <location>
        <begin position="47"/>
        <end position="79"/>
    </location>
</feature>
<dbReference type="GO" id="GO:0017004">
    <property type="term" value="P:cytochrome complex assembly"/>
    <property type="evidence" value="ECO:0007669"/>
    <property type="project" value="UniProtKB-KW"/>
</dbReference>
<evidence type="ECO:0000256" key="1">
    <source>
        <dbReference type="ARBA" id="ARBA00022748"/>
    </source>
</evidence>
<dbReference type="OrthoDB" id="9815847at2"/>
<accession>A0A4R5Q8U5</accession>
<evidence type="ECO:0000313" key="5">
    <source>
        <dbReference type="Proteomes" id="UP000295096"/>
    </source>
</evidence>
<organism evidence="4 5">
    <name type="scientific">Dankookia rubra</name>
    <dbReference type="NCBI Taxonomy" id="1442381"/>
    <lineage>
        <taxon>Bacteria</taxon>
        <taxon>Pseudomonadati</taxon>
        <taxon>Pseudomonadota</taxon>
        <taxon>Alphaproteobacteria</taxon>
        <taxon>Acetobacterales</taxon>
        <taxon>Roseomonadaceae</taxon>
        <taxon>Dankookia</taxon>
    </lineage>
</organism>
<dbReference type="EMBL" id="SMSJ01000083">
    <property type="protein sequence ID" value="TDH59053.1"/>
    <property type="molecule type" value="Genomic_DNA"/>
</dbReference>
<dbReference type="NCBIfam" id="TIGR03142">
    <property type="entry name" value="cytochro_ccmI"/>
    <property type="match status" value="1"/>
</dbReference>
<keyword evidence="3" id="KW-1133">Transmembrane helix</keyword>
<keyword evidence="3" id="KW-0472">Membrane</keyword>
<dbReference type="InterPro" id="IPR011990">
    <property type="entry name" value="TPR-like_helical_dom_sf"/>
</dbReference>